<gene>
    <name evidence="4" type="ORF">FSP39_010223</name>
</gene>
<evidence type="ECO:0000256" key="1">
    <source>
        <dbReference type="PROSITE-ProRule" id="PRU00024"/>
    </source>
</evidence>
<dbReference type="Gene3D" id="3.30.160.60">
    <property type="entry name" value="Classic Zinc Finger"/>
    <property type="match status" value="1"/>
</dbReference>
<dbReference type="Proteomes" id="UP001186944">
    <property type="component" value="Unassembled WGS sequence"/>
</dbReference>
<feature type="domain" description="B box-type" evidence="3">
    <location>
        <begin position="80"/>
        <end position="121"/>
    </location>
</feature>
<dbReference type="InterPro" id="IPR047153">
    <property type="entry name" value="TRIM45/56/19-like"/>
</dbReference>
<dbReference type="AlphaFoldDB" id="A0AA89BWZ5"/>
<feature type="domain" description="B box-type" evidence="3">
    <location>
        <begin position="12"/>
        <end position="59"/>
    </location>
</feature>
<dbReference type="SUPFAM" id="SSF57845">
    <property type="entry name" value="B-box zinc-binding domain"/>
    <property type="match status" value="1"/>
</dbReference>
<reference evidence="4" key="1">
    <citation type="submission" date="2019-08" db="EMBL/GenBank/DDBJ databases">
        <title>The improved chromosome-level genome for the pearl oyster Pinctada fucata martensii using PacBio sequencing and Hi-C.</title>
        <authorList>
            <person name="Zheng Z."/>
        </authorList>
    </citation>
    <scope>NUCLEOTIDE SEQUENCE</scope>
    <source>
        <strain evidence="4">ZZ-2019</strain>
        <tissue evidence="4">Adductor muscle</tissue>
    </source>
</reference>
<keyword evidence="1" id="KW-0862">Zinc</keyword>
<dbReference type="SMART" id="SM00336">
    <property type="entry name" value="BBOX"/>
    <property type="match status" value="2"/>
</dbReference>
<dbReference type="EMBL" id="VSWD01000007">
    <property type="protein sequence ID" value="KAK3097499.1"/>
    <property type="molecule type" value="Genomic_DNA"/>
</dbReference>
<evidence type="ECO:0000256" key="2">
    <source>
        <dbReference type="SAM" id="MobiDB-lite"/>
    </source>
</evidence>
<proteinExistence type="predicted"/>
<keyword evidence="1" id="KW-0863">Zinc-finger</keyword>
<comment type="caution">
    <text evidence="4">The sequence shown here is derived from an EMBL/GenBank/DDBJ whole genome shotgun (WGS) entry which is preliminary data.</text>
</comment>
<dbReference type="PANTHER" id="PTHR25462:SF296">
    <property type="entry name" value="MEIOTIC P26, ISOFORM F"/>
    <property type="match status" value="1"/>
</dbReference>
<evidence type="ECO:0000313" key="5">
    <source>
        <dbReference type="Proteomes" id="UP001186944"/>
    </source>
</evidence>
<dbReference type="InterPro" id="IPR011042">
    <property type="entry name" value="6-blade_b-propeller_TolB-like"/>
</dbReference>
<accession>A0AA89BWZ5</accession>
<dbReference type="InterPro" id="IPR000315">
    <property type="entry name" value="Znf_B-box"/>
</dbReference>
<dbReference type="PANTHER" id="PTHR25462">
    <property type="entry name" value="BONUS, ISOFORM C-RELATED"/>
    <property type="match status" value="1"/>
</dbReference>
<keyword evidence="1" id="KW-0479">Metal-binding</keyword>
<sequence length="516" mass="58519">MAEASPDFVTYSRIEYCDLCDNGIKVAWYCNECRQNLCNTCETVHSKSTASRLHRVTPVQTPRPSSSRHSMASDFVGETEAIEMCLLHKSEICLEYCDMCEVFVCDKCKRESHRTHHTTTISEAAEAKLRNLNKKILAIENYETDRLNKKIEVIEDNRSRYLKKASEQRIEVRNRNEKFFDLINEFTDCVLQDIDTKEQVDLQFMTRKENHLRKLLDDYRETTKLCKEYINNKSGVALIKHCKESEYLLGSLEMSPSNSEKACTEPPSFIPGQMVKEELQKIFGTLQFEATETGLRRKVTFAFPRTVQTRIIGVIKQKPRHGVHCVAATGNGNAILGTDEPSIQVVNTFGKILATIKIDSKPYNIACTQYGEDVYISTRAMVIKKLSDGSFSTKEHLFLNPGDIAVNATGRIFVIDTERKCVIAIDKAGKVDFIYSGSDSNKFEPNCLACGPYRSLLVGDKTEDQVQLLDKNGHFLMNILEKEQGLAEVLSVSIDLKMNRIWASCYDKVIVASIEN</sequence>
<feature type="compositionally biased region" description="Polar residues" evidence="2">
    <location>
        <begin position="58"/>
        <end position="70"/>
    </location>
</feature>
<dbReference type="GO" id="GO:0008270">
    <property type="term" value="F:zinc ion binding"/>
    <property type="evidence" value="ECO:0007669"/>
    <property type="project" value="UniProtKB-KW"/>
</dbReference>
<evidence type="ECO:0000313" key="4">
    <source>
        <dbReference type="EMBL" id="KAK3097499.1"/>
    </source>
</evidence>
<keyword evidence="5" id="KW-1185">Reference proteome</keyword>
<dbReference type="SUPFAM" id="SSF63829">
    <property type="entry name" value="Calcium-dependent phosphotriesterase"/>
    <property type="match status" value="1"/>
</dbReference>
<dbReference type="PROSITE" id="PS50119">
    <property type="entry name" value="ZF_BBOX"/>
    <property type="match status" value="2"/>
</dbReference>
<dbReference type="Gene3D" id="2.120.10.30">
    <property type="entry name" value="TolB, C-terminal domain"/>
    <property type="match status" value="1"/>
</dbReference>
<dbReference type="Pfam" id="PF00643">
    <property type="entry name" value="zf-B_box"/>
    <property type="match status" value="1"/>
</dbReference>
<evidence type="ECO:0000259" key="3">
    <source>
        <dbReference type="PROSITE" id="PS50119"/>
    </source>
</evidence>
<feature type="region of interest" description="Disordered" evidence="2">
    <location>
        <begin position="52"/>
        <end position="71"/>
    </location>
</feature>
<protein>
    <recommendedName>
        <fullName evidence="3">B box-type domain-containing protein</fullName>
    </recommendedName>
</protein>
<name>A0AA89BWZ5_PINIB</name>
<organism evidence="4 5">
    <name type="scientific">Pinctada imbricata</name>
    <name type="common">Atlantic pearl-oyster</name>
    <name type="synonym">Pinctada martensii</name>
    <dbReference type="NCBI Taxonomy" id="66713"/>
    <lineage>
        <taxon>Eukaryota</taxon>
        <taxon>Metazoa</taxon>
        <taxon>Spiralia</taxon>
        <taxon>Lophotrochozoa</taxon>
        <taxon>Mollusca</taxon>
        <taxon>Bivalvia</taxon>
        <taxon>Autobranchia</taxon>
        <taxon>Pteriomorphia</taxon>
        <taxon>Pterioida</taxon>
        <taxon>Pterioidea</taxon>
        <taxon>Pteriidae</taxon>
        <taxon>Pinctada</taxon>
    </lineage>
</organism>